<evidence type="ECO:0000259" key="2">
    <source>
        <dbReference type="Pfam" id="PF13472"/>
    </source>
</evidence>
<name>A0A7W4W892_9GAMM</name>
<dbReference type="InterPro" id="IPR037461">
    <property type="entry name" value="CtCE2-like_dom"/>
</dbReference>
<reference evidence="4 5" key="1">
    <citation type="submission" date="2020-08" db="EMBL/GenBank/DDBJ databases">
        <title>Genomic Encyclopedia of Type Strains, Phase III (KMG-III): the genomes of soil and plant-associated and newly described type strains.</title>
        <authorList>
            <person name="Whitman W."/>
        </authorList>
    </citation>
    <scope>NUCLEOTIDE SEQUENCE [LARGE SCALE GENOMIC DNA]</scope>
    <source>
        <strain evidence="4 5">CECT 8799</strain>
    </source>
</reference>
<dbReference type="SUPFAM" id="SSF52266">
    <property type="entry name" value="SGNH hydrolase"/>
    <property type="match status" value="1"/>
</dbReference>
<protein>
    <recommendedName>
        <fullName evidence="6">GDSL-like Lipase/Acylhydrolase family protein</fullName>
    </recommendedName>
</protein>
<dbReference type="PANTHER" id="PTHR37834:SF2">
    <property type="entry name" value="ESTERASE, SGNH HYDROLASE-TYPE"/>
    <property type="match status" value="1"/>
</dbReference>
<dbReference type="EMBL" id="JACHWZ010000001">
    <property type="protein sequence ID" value="MBB3059491.1"/>
    <property type="molecule type" value="Genomic_DNA"/>
</dbReference>
<evidence type="ECO:0008006" key="6">
    <source>
        <dbReference type="Google" id="ProtNLM"/>
    </source>
</evidence>
<keyword evidence="1" id="KW-0732">Signal</keyword>
<feature type="domain" description="SGNH hydrolase-type esterase" evidence="2">
    <location>
        <begin position="154"/>
        <end position="331"/>
    </location>
</feature>
<dbReference type="Pfam" id="PF17996">
    <property type="entry name" value="CE2_N"/>
    <property type="match status" value="1"/>
</dbReference>
<evidence type="ECO:0000313" key="5">
    <source>
        <dbReference type="Proteomes" id="UP000535937"/>
    </source>
</evidence>
<evidence type="ECO:0000256" key="1">
    <source>
        <dbReference type="SAM" id="SignalP"/>
    </source>
</evidence>
<proteinExistence type="predicted"/>
<sequence length="360" mass="40682">MKKLFLLTSSLWLTLLSGELLAAAKIEADAPALLYTGRIDFTDKKAPQLSWPGTSIKANFTGTSLGLVLDDQKGRNYYNVIVDGNTLHPYVLEAKQGEHSYEISRALAPGKHTLEIYKRTEGEEGATAFKGLLLDDNGKLLSPPTRPKRRMEIYGDSITCGMGNEGADNGRDDLASEKNNYWAYGSVAARKLDAELHTICKSGIGIMVSWFPFIMPQYYDQLSAVGDNETQWNFSRWTPDVVVINLFQNDSWLIDREKRLEPIPSDKERIQAYVDFVRSIRAEYPDAQIISALGSMDATANDKWPNYIRAAVKRMQTEFNDKKLDTLFFDYTGYGQHPRVAQHIDNGEKLTAFIKQKMDW</sequence>
<dbReference type="PANTHER" id="PTHR37834">
    <property type="entry name" value="GDSL-LIKE LIPASE/ACYLHYDROLASE DOMAIN PROTEIN (AFU_ORTHOLOGUE AFUA_2G00620)"/>
    <property type="match status" value="1"/>
</dbReference>
<dbReference type="RefSeq" id="WP_183455919.1">
    <property type="nucleotide sequence ID" value="NZ_JACHWZ010000001.1"/>
</dbReference>
<gene>
    <name evidence="4" type="ORF">FHS09_000292</name>
</gene>
<keyword evidence="5" id="KW-1185">Reference proteome</keyword>
<accession>A0A7W4W892</accession>
<dbReference type="Pfam" id="PF13472">
    <property type="entry name" value="Lipase_GDSL_2"/>
    <property type="match status" value="1"/>
</dbReference>
<dbReference type="GO" id="GO:0052689">
    <property type="term" value="F:carboxylic ester hydrolase activity"/>
    <property type="evidence" value="ECO:0007669"/>
    <property type="project" value="InterPro"/>
</dbReference>
<feature type="chain" id="PRO_5031550405" description="GDSL-like Lipase/Acylhydrolase family protein" evidence="1">
    <location>
        <begin position="23"/>
        <end position="360"/>
    </location>
</feature>
<dbReference type="InterPro" id="IPR013830">
    <property type="entry name" value="SGNH_hydro"/>
</dbReference>
<dbReference type="InterPro" id="IPR052762">
    <property type="entry name" value="PCW_deacetylase/CE"/>
</dbReference>
<feature type="signal peptide" evidence="1">
    <location>
        <begin position="1"/>
        <end position="22"/>
    </location>
</feature>
<evidence type="ECO:0000259" key="3">
    <source>
        <dbReference type="Pfam" id="PF17996"/>
    </source>
</evidence>
<dbReference type="InterPro" id="IPR040794">
    <property type="entry name" value="CE2_N"/>
</dbReference>
<organism evidence="4 5">
    <name type="scientific">Microbulbifer rhizosphaerae</name>
    <dbReference type="NCBI Taxonomy" id="1562603"/>
    <lineage>
        <taxon>Bacteria</taxon>
        <taxon>Pseudomonadati</taxon>
        <taxon>Pseudomonadota</taxon>
        <taxon>Gammaproteobacteria</taxon>
        <taxon>Cellvibrionales</taxon>
        <taxon>Microbulbiferaceae</taxon>
        <taxon>Microbulbifer</taxon>
    </lineage>
</organism>
<dbReference type="Gene3D" id="3.40.50.1110">
    <property type="entry name" value="SGNH hydrolase"/>
    <property type="match status" value="1"/>
</dbReference>
<dbReference type="Gene3D" id="2.60.120.260">
    <property type="entry name" value="Galactose-binding domain-like"/>
    <property type="match status" value="1"/>
</dbReference>
<dbReference type="AlphaFoldDB" id="A0A7W4W892"/>
<dbReference type="InterPro" id="IPR036514">
    <property type="entry name" value="SGNH_hydro_sf"/>
</dbReference>
<feature type="domain" description="Carbohydrate esterase 2 N-terminal" evidence="3">
    <location>
        <begin position="35"/>
        <end position="144"/>
    </location>
</feature>
<dbReference type="Proteomes" id="UP000535937">
    <property type="component" value="Unassembled WGS sequence"/>
</dbReference>
<dbReference type="CDD" id="cd01831">
    <property type="entry name" value="Endoglucanase_E_like"/>
    <property type="match status" value="1"/>
</dbReference>
<comment type="caution">
    <text evidence="4">The sequence shown here is derived from an EMBL/GenBank/DDBJ whole genome shotgun (WGS) entry which is preliminary data.</text>
</comment>
<evidence type="ECO:0000313" key="4">
    <source>
        <dbReference type="EMBL" id="MBB3059491.1"/>
    </source>
</evidence>